<dbReference type="PANTHER" id="PTHR43611:SF3">
    <property type="entry name" value="FLAVIN MONONUCLEOTIDE HYDROLASE 1, CHLOROPLATIC"/>
    <property type="match status" value="1"/>
</dbReference>
<dbReference type="Gene3D" id="1.10.150.240">
    <property type="entry name" value="Putative phosphatase, domain 2"/>
    <property type="match status" value="1"/>
</dbReference>
<dbReference type="GO" id="GO:0016787">
    <property type="term" value="F:hydrolase activity"/>
    <property type="evidence" value="ECO:0007669"/>
    <property type="project" value="UniProtKB-KW"/>
</dbReference>
<dbReference type="Gene3D" id="3.40.50.1000">
    <property type="entry name" value="HAD superfamily/HAD-like"/>
    <property type="match status" value="1"/>
</dbReference>
<accession>A0A3P3XN99</accession>
<dbReference type="EMBL" id="FWDO01000004">
    <property type="protein sequence ID" value="SLM17761.1"/>
    <property type="molecule type" value="Genomic_DNA"/>
</dbReference>
<organism evidence="1">
    <name type="scientific">uncultured spirochete</name>
    <dbReference type="NCBI Taxonomy" id="156406"/>
    <lineage>
        <taxon>Bacteria</taxon>
        <taxon>Pseudomonadati</taxon>
        <taxon>Spirochaetota</taxon>
        <taxon>Spirochaetia</taxon>
        <taxon>Spirochaetales</taxon>
        <taxon>environmental samples</taxon>
    </lineage>
</organism>
<dbReference type="InterPro" id="IPR023198">
    <property type="entry name" value="PGP-like_dom2"/>
</dbReference>
<keyword evidence="1" id="KW-0378">Hydrolase</keyword>
<dbReference type="SFLD" id="SFLDG01129">
    <property type="entry name" value="C1.5:_HAD__Beta-PGM__Phosphata"/>
    <property type="match status" value="1"/>
</dbReference>
<proteinExistence type="predicted"/>
<protein>
    <submittedName>
        <fullName evidence="1">Putative HAD-superfamily hydrolase, subfamily IA, variant 3</fullName>
    </submittedName>
</protein>
<evidence type="ECO:0000313" key="1">
    <source>
        <dbReference type="EMBL" id="SLM17761.1"/>
    </source>
</evidence>
<gene>
    <name evidence="1" type="ORF">SPIRO4BDMA_40330</name>
</gene>
<reference evidence="1" key="1">
    <citation type="submission" date="2017-02" db="EMBL/GenBank/DDBJ databases">
        <authorList>
            <person name="Regsiter A."/>
            <person name="William W."/>
        </authorList>
    </citation>
    <scope>NUCLEOTIDE SEQUENCE</scope>
    <source>
        <strain evidence="1">BdmA 4</strain>
    </source>
</reference>
<dbReference type="InterPro" id="IPR006439">
    <property type="entry name" value="HAD-SF_hydro_IA"/>
</dbReference>
<name>A0A3P3XN99_9SPIR</name>
<dbReference type="PANTHER" id="PTHR43611">
    <property type="entry name" value="ALPHA-D-GLUCOSE 1-PHOSPHATE PHOSPHATASE"/>
    <property type="match status" value="1"/>
</dbReference>
<dbReference type="SUPFAM" id="SSF56784">
    <property type="entry name" value="HAD-like"/>
    <property type="match status" value="1"/>
</dbReference>
<dbReference type="AlphaFoldDB" id="A0A3P3XN99"/>
<dbReference type="Pfam" id="PF00702">
    <property type="entry name" value="Hydrolase"/>
    <property type="match status" value="1"/>
</dbReference>
<dbReference type="NCBIfam" id="TIGR01509">
    <property type="entry name" value="HAD-SF-IA-v3"/>
    <property type="match status" value="1"/>
</dbReference>
<sequence length="203" mass="23747">MYKAVIFDFGNVLCKVERENFVRVAARHSRTMGAEDLLNALWGTELEYEFETGKFDSHEYFKRLQAIADFDPVYSYERFVEDYKRIIVPNPDGEWGLKTAAGLGARTFVLSNTSFLHASVIFDNEVLGTYPELYILSYKVGVMKPDPRIWKKLLEYTRLEPEDCLYIDDIEQYCEAARSLGMSAFRYDFRTQYLSQELKNMLQ</sequence>
<dbReference type="InterPro" id="IPR023214">
    <property type="entry name" value="HAD_sf"/>
</dbReference>
<dbReference type="InterPro" id="IPR036412">
    <property type="entry name" value="HAD-like_sf"/>
</dbReference>
<dbReference type="SFLD" id="SFLDS00003">
    <property type="entry name" value="Haloacid_Dehalogenase"/>
    <property type="match status" value="1"/>
</dbReference>
<dbReference type="CDD" id="cd02603">
    <property type="entry name" value="HAD_sEH-N_like"/>
    <property type="match status" value="1"/>
</dbReference>